<dbReference type="AlphaFoldDB" id="A0A6I4SJ14"/>
<organism evidence="1 2">
    <name type="scientific">Pontixanthobacter gangjinensis</name>
    <dbReference type="NCBI Taxonomy" id="1028742"/>
    <lineage>
        <taxon>Bacteria</taxon>
        <taxon>Pseudomonadati</taxon>
        <taxon>Pseudomonadota</taxon>
        <taxon>Alphaproteobacteria</taxon>
        <taxon>Sphingomonadales</taxon>
        <taxon>Erythrobacteraceae</taxon>
        <taxon>Pontixanthobacter</taxon>
    </lineage>
</organism>
<comment type="caution">
    <text evidence="1">The sequence shown here is derived from an EMBL/GenBank/DDBJ whole genome shotgun (WGS) entry which is preliminary data.</text>
</comment>
<dbReference type="SUPFAM" id="SSF48452">
    <property type="entry name" value="TPR-like"/>
    <property type="match status" value="1"/>
</dbReference>
<keyword evidence="2" id="KW-1185">Reference proteome</keyword>
<protein>
    <submittedName>
        <fullName evidence="1">Uncharacterized protein</fullName>
    </submittedName>
</protein>
<evidence type="ECO:0000313" key="2">
    <source>
        <dbReference type="Proteomes" id="UP000468943"/>
    </source>
</evidence>
<dbReference type="Proteomes" id="UP000468943">
    <property type="component" value="Unassembled WGS sequence"/>
</dbReference>
<dbReference type="RefSeq" id="WP_160597119.1">
    <property type="nucleotide sequence ID" value="NZ_WTYS01000001.1"/>
</dbReference>
<evidence type="ECO:0000313" key="1">
    <source>
        <dbReference type="EMBL" id="MXO55841.1"/>
    </source>
</evidence>
<dbReference type="EMBL" id="WTYS01000001">
    <property type="protein sequence ID" value="MXO55841.1"/>
    <property type="molecule type" value="Genomic_DNA"/>
</dbReference>
<accession>A0A6I4SJ14</accession>
<dbReference type="Gene3D" id="1.25.40.10">
    <property type="entry name" value="Tetratricopeptide repeat domain"/>
    <property type="match status" value="1"/>
</dbReference>
<dbReference type="InterPro" id="IPR011990">
    <property type="entry name" value="TPR-like_helical_dom_sf"/>
</dbReference>
<reference evidence="1 2" key="1">
    <citation type="submission" date="2019-12" db="EMBL/GenBank/DDBJ databases">
        <title>Genomic-based taxomic classification of the family Erythrobacteraceae.</title>
        <authorList>
            <person name="Xu L."/>
        </authorList>
    </citation>
    <scope>NUCLEOTIDE SEQUENCE [LARGE SCALE GENOMIC DNA]</scope>
    <source>
        <strain evidence="1 2">JCM 17802</strain>
    </source>
</reference>
<dbReference type="OrthoDB" id="7566477at2"/>
<gene>
    <name evidence="1" type="ORF">GRI36_02995</name>
</gene>
<sequence length="281" mass="29647">MLSAILAVLLQVGPNPSAQPITAVPVELDEMRRRQRDQQQEGESVILPQSGKLDSCLERAEADTAAARIEAEAWLAGAVGITRSQALQCRGYAEANLGLWGDAAETFLTARGEDAAATDPKYRARLSAMAANALLTAGNTERALEVLDIAQADATNSGFTALMGEISIDRARALVALGENDQAAEALSAARSALPYSARAWLLSATLARRVGDLATAQSFIETASSLEQRSAEIGLEAGVIAVLSGQDEAARRSWQSVIDLAPQSAEAQTAGNYLRQLDNQ</sequence>
<proteinExistence type="predicted"/>
<name>A0A6I4SJ14_9SPHN</name>